<protein>
    <submittedName>
        <fullName evidence="2">Uncharacterized protein</fullName>
    </submittedName>
</protein>
<accession>A0AAV6V3F6</accession>
<feature type="region of interest" description="Disordered" evidence="1">
    <location>
        <begin position="20"/>
        <end position="40"/>
    </location>
</feature>
<feature type="compositionally biased region" description="Polar residues" evidence="1">
    <location>
        <begin position="23"/>
        <end position="33"/>
    </location>
</feature>
<comment type="caution">
    <text evidence="2">The sequence shown here is derived from an EMBL/GenBank/DDBJ whole genome shotgun (WGS) entry which is preliminary data.</text>
</comment>
<reference evidence="2 3" key="1">
    <citation type="journal article" date="2022" name="Nat. Ecol. Evol.">
        <title>A masculinizing supergene underlies an exaggerated male reproductive morph in a spider.</title>
        <authorList>
            <person name="Hendrickx F."/>
            <person name="De Corte Z."/>
            <person name="Sonet G."/>
            <person name="Van Belleghem S.M."/>
            <person name="Kostlbacher S."/>
            <person name="Vangestel C."/>
        </authorList>
    </citation>
    <scope>NUCLEOTIDE SEQUENCE [LARGE SCALE GENOMIC DNA]</scope>
    <source>
        <strain evidence="2">W744_W776</strain>
    </source>
</reference>
<organism evidence="2 3">
    <name type="scientific">Oedothorax gibbosus</name>
    <dbReference type="NCBI Taxonomy" id="931172"/>
    <lineage>
        <taxon>Eukaryota</taxon>
        <taxon>Metazoa</taxon>
        <taxon>Ecdysozoa</taxon>
        <taxon>Arthropoda</taxon>
        <taxon>Chelicerata</taxon>
        <taxon>Arachnida</taxon>
        <taxon>Araneae</taxon>
        <taxon>Araneomorphae</taxon>
        <taxon>Entelegynae</taxon>
        <taxon>Araneoidea</taxon>
        <taxon>Linyphiidae</taxon>
        <taxon>Erigoninae</taxon>
        <taxon>Oedothorax</taxon>
    </lineage>
</organism>
<dbReference type="Proteomes" id="UP000827092">
    <property type="component" value="Unassembled WGS sequence"/>
</dbReference>
<name>A0AAV6V3F6_9ARAC</name>
<evidence type="ECO:0000256" key="1">
    <source>
        <dbReference type="SAM" id="MobiDB-lite"/>
    </source>
</evidence>
<keyword evidence="3" id="KW-1185">Reference proteome</keyword>
<dbReference type="EMBL" id="JAFNEN010000163">
    <property type="protein sequence ID" value="KAG8191220.1"/>
    <property type="molecule type" value="Genomic_DNA"/>
</dbReference>
<dbReference type="AlphaFoldDB" id="A0AAV6V3F6"/>
<proteinExistence type="predicted"/>
<gene>
    <name evidence="2" type="ORF">JTE90_021955</name>
</gene>
<evidence type="ECO:0000313" key="2">
    <source>
        <dbReference type="EMBL" id="KAG8191220.1"/>
    </source>
</evidence>
<evidence type="ECO:0000313" key="3">
    <source>
        <dbReference type="Proteomes" id="UP000827092"/>
    </source>
</evidence>
<sequence>MGGRKFRAWCRRSRIPLGHPSWLTRTRPTTNDSAKTRGGQETIKWESRFSSIAPITIPEAKSFPFASPPEKVILWCPEPNYK</sequence>